<accession>A0A8R1Z579</accession>
<protein>
    <submittedName>
        <fullName evidence="1">Uncharacterized protein</fullName>
    </submittedName>
</protein>
<sequence length="99" mass="10465">MIARTRIEVSRVVSKLDLECDTGQAGHFIVYSVGATKRLMELGASRTDVIDAVIDVPLVVVGAGVVVDVTVEEGGLVLVVDVTVEEGGLRKPTTVKNTM</sequence>
<evidence type="ECO:0000313" key="2">
    <source>
        <dbReference type="Proteomes" id="UP000005239"/>
    </source>
</evidence>
<accession>A0A2A6BFL4</accession>
<reference evidence="2" key="1">
    <citation type="journal article" date="2008" name="Nat. Genet.">
        <title>The Pristionchus pacificus genome provides a unique perspective on nematode lifestyle and parasitism.</title>
        <authorList>
            <person name="Dieterich C."/>
            <person name="Clifton S.W."/>
            <person name="Schuster L.N."/>
            <person name="Chinwalla A."/>
            <person name="Delehaunty K."/>
            <person name="Dinkelacker I."/>
            <person name="Fulton L."/>
            <person name="Fulton R."/>
            <person name="Godfrey J."/>
            <person name="Minx P."/>
            <person name="Mitreva M."/>
            <person name="Roeseler W."/>
            <person name="Tian H."/>
            <person name="Witte H."/>
            <person name="Yang S.P."/>
            <person name="Wilson R.K."/>
            <person name="Sommer R.J."/>
        </authorList>
    </citation>
    <scope>NUCLEOTIDE SEQUENCE [LARGE SCALE GENOMIC DNA]</scope>
    <source>
        <strain evidence="2">PS312</strain>
    </source>
</reference>
<gene>
    <name evidence="1" type="primary">WBGene00282811</name>
</gene>
<evidence type="ECO:0000313" key="1">
    <source>
        <dbReference type="EnsemblMetazoa" id="PPA44442.1"/>
    </source>
</evidence>
<reference evidence="1" key="2">
    <citation type="submission" date="2022-06" db="UniProtKB">
        <authorList>
            <consortium name="EnsemblMetazoa"/>
        </authorList>
    </citation>
    <scope>IDENTIFICATION</scope>
    <source>
        <strain evidence="1">PS312</strain>
    </source>
</reference>
<organism evidence="1 2">
    <name type="scientific">Pristionchus pacificus</name>
    <name type="common">Parasitic nematode worm</name>
    <dbReference type="NCBI Taxonomy" id="54126"/>
    <lineage>
        <taxon>Eukaryota</taxon>
        <taxon>Metazoa</taxon>
        <taxon>Ecdysozoa</taxon>
        <taxon>Nematoda</taxon>
        <taxon>Chromadorea</taxon>
        <taxon>Rhabditida</taxon>
        <taxon>Rhabditina</taxon>
        <taxon>Diplogasteromorpha</taxon>
        <taxon>Diplogasteroidea</taxon>
        <taxon>Neodiplogasteridae</taxon>
        <taxon>Pristionchus</taxon>
    </lineage>
</organism>
<name>A0A2A6BFL4_PRIPA</name>
<dbReference type="AlphaFoldDB" id="A0A2A6BFL4"/>
<keyword evidence="2" id="KW-1185">Reference proteome</keyword>
<dbReference type="EnsemblMetazoa" id="PPA44442.1">
    <property type="protein sequence ID" value="PPA44442.1"/>
    <property type="gene ID" value="WBGene00282811"/>
</dbReference>
<proteinExistence type="predicted"/>
<dbReference type="Proteomes" id="UP000005239">
    <property type="component" value="Unassembled WGS sequence"/>
</dbReference>